<dbReference type="EnsemblPlants" id="Kaladp0058s0007.1.v1.1">
    <property type="protein sequence ID" value="Kaladp0058s0007.1.v1.1"/>
    <property type="gene ID" value="Kaladp0058s0007.v1.1"/>
</dbReference>
<feature type="compositionally biased region" description="Low complexity" evidence="3">
    <location>
        <begin position="58"/>
        <end position="71"/>
    </location>
</feature>
<evidence type="ECO:0000256" key="2">
    <source>
        <dbReference type="ARBA" id="ARBA00023242"/>
    </source>
</evidence>
<comment type="subcellular location">
    <subcellularLocation>
        <location evidence="1">Nucleus</location>
    </subcellularLocation>
</comment>
<keyword evidence="5" id="KW-1185">Reference proteome</keyword>
<feature type="region of interest" description="Disordered" evidence="3">
    <location>
        <begin position="158"/>
        <end position="202"/>
    </location>
</feature>
<proteinExistence type="predicted"/>
<dbReference type="AlphaFoldDB" id="A0A7N0U7N2"/>
<dbReference type="Gramene" id="Kaladp0058s0007.1.v1.1">
    <property type="protein sequence ID" value="Kaladp0058s0007.1.v1.1"/>
    <property type="gene ID" value="Kaladp0058s0007.v1.1"/>
</dbReference>
<protein>
    <submittedName>
        <fullName evidence="4">Uncharacterized protein</fullName>
    </submittedName>
</protein>
<feature type="compositionally biased region" description="Basic and acidic residues" evidence="3">
    <location>
        <begin position="9"/>
        <end position="21"/>
    </location>
</feature>
<feature type="region of interest" description="Disordered" evidence="3">
    <location>
        <begin position="1"/>
        <end position="99"/>
    </location>
</feature>
<dbReference type="GO" id="GO:0005634">
    <property type="term" value="C:nucleus"/>
    <property type="evidence" value="ECO:0007669"/>
    <property type="project" value="UniProtKB-SubCell"/>
</dbReference>
<organism evidence="4 5">
    <name type="scientific">Kalanchoe fedtschenkoi</name>
    <name type="common">Lavender scallops</name>
    <name type="synonym">South American air plant</name>
    <dbReference type="NCBI Taxonomy" id="63787"/>
    <lineage>
        <taxon>Eukaryota</taxon>
        <taxon>Viridiplantae</taxon>
        <taxon>Streptophyta</taxon>
        <taxon>Embryophyta</taxon>
        <taxon>Tracheophyta</taxon>
        <taxon>Spermatophyta</taxon>
        <taxon>Magnoliopsida</taxon>
        <taxon>eudicotyledons</taxon>
        <taxon>Gunneridae</taxon>
        <taxon>Pentapetalae</taxon>
        <taxon>Saxifragales</taxon>
        <taxon>Crassulaceae</taxon>
        <taxon>Kalanchoe</taxon>
    </lineage>
</organism>
<feature type="compositionally biased region" description="Acidic residues" evidence="3">
    <location>
        <begin position="72"/>
        <end position="81"/>
    </location>
</feature>
<dbReference type="PANTHER" id="PTHR33172">
    <property type="entry name" value="OS08G0516900 PROTEIN"/>
    <property type="match status" value="1"/>
</dbReference>
<evidence type="ECO:0000313" key="4">
    <source>
        <dbReference type="EnsemblPlants" id="Kaladp0058s0007.1.v1.1"/>
    </source>
</evidence>
<evidence type="ECO:0000256" key="1">
    <source>
        <dbReference type="ARBA" id="ARBA00004123"/>
    </source>
</evidence>
<dbReference type="OMA" id="FKSRSCY"/>
<evidence type="ECO:0000313" key="5">
    <source>
        <dbReference type="Proteomes" id="UP000594263"/>
    </source>
</evidence>
<dbReference type="PANTHER" id="PTHR33172:SF91">
    <property type="entry name" value="PROTEIN OXIDATIVE STRESS 3 LIKE 5"/>
    <property type="match status" value="1"/>
</dbReference>
<name>A0A7N0U7N2_KALFE</name>
<feature type="compositionally biased region" description="Acidic residues" evidence="3">
    <location>
        <begin position="174"/>
        <end position="186"/>
    </location>
</feature>
<sequence>MEVLIGPTARDDRGATWRDARFGSLGRDTDASTDARNLGLGFGFASRGSGRSEEDKSVSPLSSSSSSSIGEQSDDDGEVGEEVQSQARSALSSLESLEDSLPVKRGLSNHFEGKSKSFTNLSAVGSVEDLKKVENPINKRRRTLMASKWARKAGKASFYGWSSHPTSMPLLALPEDDDEEEEEDQGAESPSPRDRETRRMRSFKSPSCFCLTDLQEEDDEEEDDL</sequence>
<feature type="compositionally biased region" description="Low complexity" evidence="3">
    <location>
        <begin position="84"/>
        <end position="95"/>
    </location>
</feature>
<accession>A0A7N0U7N2</accession>
<dbReference type="InterPro" id="IPR051992">
    <property type="entry name" value="OxStress_Response_Reg"/>
</dbReference>
<reference evidence="4" key="1">
    <citation type="submission" date="2021-01" db="UniProtKB">
        <authorList>
            <consortium name="EnsemblPlants"/>
        </authorList>
    </citation>
    <scope>IDENTIFICATION</scope>
</reference>
<dbReference type="Proteomes" id="UP000594263">
    <property type="component" value="Unplaced"/>
</dbReference>
<dbReference type="GO" id="GO:0006950">
    <property type="term" value="P:response to stress"/>
    <property type="evidence" value="ECO:0007669"/>
    <property type="project" value="UniProtKB-ARBA"/>
</dbReference>
<evidence type="ECO:0000256" key="3">
    <source>
        <dbReference type="SAM" id="MobiDB-lite"/>
    </source>
</evidence>
<keyword evidence="2" id="KW-0539">Nucleus</keyword>